<dbReference type="PANTHER" id="PTHR19944:SF99">
    <property type="entry name" value="HLA CLASS II HISTOCOMPATIBILITY ANTIGEN, DRB1 BETA CHAIN"/>
    <property type="match status" value="1"/>
</dbReference>
<dbReference type="Gene3D" id="3.10.320.10">
    <property type="entry name" value="Class II Histocompatibility Antigen, M Beta Chain, Chain B, domain 1"/>
    <property type="match status" value="1"/>
</dbReference>
<dbReference type="InterPro" id="IPR013783">
    <property type="entry name" value="Ig-like_fold"/>
</dbReference>
<keyword evidence="2" id="KW-0325">Glycoprotein</keyword>
<dbReference type="InterPro" id="IPR050160">
    <property type="entry name" value="MHC/Immunoglobulin"/>
</dbReference>
<dbReference type="PANTHER" id="PTHR19944">
    <property type="entry name" value="MHC CLASS II-RELATED"/>
    <property type="match status" value="1"/>
</dbReference>
<feature type="compositionally biased region" description="Low complexity" evidence="3">
    <location>
        <begin position="146"/>
        <end position="158"/>
    </location>
</feature>
<dbReference type="AlphaFoldDB" id="A0A9Q0X8S1"/>
<evidence type="ECO:0000313" key="6">
    <source>
        <dbReference type="Proteomes" id="UP001142489"/>
    </source>
</evidence>
<dbReference type="OrthoDB" id="9940220at2759"/>
<dbReference type="Pfam" id="PF00969">
    <property type="entry name" value="MHC_II_beta"/>
    <property type="match status" value="1"/>
</dbReference>
<dbReference type="EMBL" id="JAPFRF010000024">
    <property type="protein sequence ID" value="KAJ7303326.1"/>
    <property type="molecule type" value="Genomic_DNA"/>
</dbReference>
<feature type="non-terminal residue" evidence="5">
    <location>
        <position position="180"/>
    </location>
</feature>
<feature type="region of interest" description="Disordered" evidence="3">
    <location>
        <begin position="130"/>
        <end position="180"/>
    </location>
</feature>
<keyword evidence="1" id="KW-1015">Disulfide bond</keyword>
<feature type="compositionally biased region" description="Polar residues" evidence="3">
    <location>
        <begin position="159"/>
        <end position="180"/>
    </location>
</feature>
<accession>A0A9Q0X8S1</accession>
<dbReference type="InterPro" id="IPR011162">
    <property type="entry name" value="MHC_I/II-like_Ag-recog"/>
</dbReference>
<dbReference type="SMART" id="SM00921">
    <property type="entry name" value="MHC_II_beta"/>
    <property type="match status" value="1"/>
</dbReference>
<dbReference type="GO" id="GO:0042613">
    <property type="term" value="C:MHC class II protein complex"/>
    <property type="evidence" value="ECO:0007669"/>
    <property type="project" value="InterPro"/>
</dbReference>
<gene>
    <name evidence="5" type="ORF">JRQ81_012268</name>
</gene>
<protein>
    <recommendedName>
        <fullName evidence="4">Ig-like domain-containing protein</fullName>
    </recommendedName>
</protein>
<dbReference type="PROSITE" id="PS50835">
    <property type="entry name" value="IG_LIKE"/>
    <property type="match status" value="1"/>
</dbReference>
<dbReference type="Proteomes" id="UP001142489">
    <property type="component" value="Unassembled WGS sequence"/>
</dbReference>
<dbReference type="InterPro" id="IPR007110">
    <property type="entry name" value="Ig-like_dom"/>
</dbReference>
<keyword evidence="6" id="KW-1185">Reference proteome</keyword>
<evidence type="ECO:0000256" key="2">
    <source>
        <dbReference type="ARBA" id="ARBA00023180"/>
    </source>
</evidence>
<feature type="domain" description="Ig-like" evidence="4">
    <location>
        <begin position="94"/>
        <end position="162"/>
    </location>
</feature>
<dbReference type="GO" id="GO:0019882">
    <property type="term" value="P:antigen processing and presentation"/>
    <property type="evidence" value="ECO:0007669"/>
    <property type="project" value="InterPro"/>
</dbReference>
<comment type="caution">
    <text evidence="5">The sequence shown here is derived from an EMBL/GenBank/DDBJ whole genome shotgun (WGS) entry which is preliminary data.</text>
</comment>
<evidence type="ECO:0000313" key="5">
    <source>
        <dbReference type="EMBL" id="KAJ7303326.1"/>
    </source>
</evidence>
<reference evidence="5" key="1">
    <citation type="journal article" date="2023" name="DNA Res.">
        <title>Chromosome-level genome assembly of Phrynocephalus forsythii using third-generation DNA sequencing and Hi-C analysis.</title>
        <authorList>
            <person name="Qi Y."/>
            <person name="Zhao W."/>
            <person name="Zhao Y."/>
            <person name="Niu C."/>
            <person name="Cao S."/>
            <person name="Zhang Y."/>
        </authorList>
    </citation>
    <scope>NUCLEOTIDE SEQUENCE</scope>
    <source>
        <tissue evidence="5">Muscle</tissue>
    </source>
</reference>
<sequence length="180" mass="20076">MMRSFSSEEGPDDPGDGHCPGDIPAKLEPGRQELVRFDSDRCEFEAVTTLGEPDAQLWNSQKEILEDRRRAVDYFCRHNYALMQSLVSIRKIQPKLKITPSGSPSSRHVLLICDVAGFWPSKINITWRKRSPACSPRTSSGTGTGPSRWRCSWRPSRSAETSTPARWNTPASRSPSPSSG</sequence>
<dbReference type="InterPro" id="IPR000353">
    <property type="entry name" value="MHC_II_b_N"/>
</dbReference>
<feature type="region of interest" description="Disordered" evidence="3">
    <location>
        <begin position="1"/>
        <end position="26"/>
    </location>
</feature>
<dbReference type="Gene3D" id="2.60.40.10">
    <property type="entry name" value="Immunoglobulins"/>
    <property type="match status" value="1"/>
</dbReference>
<dbReference type="SUPFAM" id="SSF48726">
    <property type="entry name" value="Immunoglobulin"/>
    <property type="match status" value="1"/>
</dbReference>
<dbReference type="InterPro" id="IPR036179">
    <property type="entry name" value="Ig-like_dom_sf"/>
</dbReference>
<dbReference type="InterPro" id="IPR014745">
    <property type="entry name" value="MHC_II_a/b_N"/>
</dbReference>
<evidence type="ECO:0000256" key="1">
    <source>
        <dbReference type="ARBA" id="ARBA00023157"/>
    </source>
</evidence>
<dbReference type="GO" id="GO:0006955">
    <property type="term" value="P:immune response"/>
    <property type="evidence" value="ECO:0007669"/>
    <property type="project" value="InterPro"/>
</dbReference>
<evidence type="ECO:0000256" key="3">
    <source>
        <dbReference type="SAM" id="MobiDB-lite"/>
    </source>
</evidence>
<evidence type="ECO:0000259" key="4">
    <source>
        <dbReference type="PROSITE" id="PS50835"/>
    </source>
</evidence>
<name>A0A9Q0X8S1_9SAUR</name>
<proteinExistence type="predicted"/>
<dbReference type="SUPFAM" id="SSF54452">
    <property type="entry name" value="MHC antigen-recognition domain"/>
    <property type="match status" value="1"/>
</dbReference>
<organism evidence="5 6">
    <name type="scientific">Phrynocephalus forsythii</name>
    <dbReference type="NCBI Taxonomy" id="171643"/>
    <lineage>
        <taxon>Eukaryota</taxon>
        <taxon>Metazoa</taxon>
        <taxon>Chordata</taxon>
        <taxon>Craniata</taxon>
        <taxon>Vertebrata</taxon>
        <taxon>Euteleostomi</taxon>
        <taxon>Lepidosauria</taxon>
        <taxon>Squamata</taxon>
        <taxon>Bifurcata</taxon>
        <taxon>Unidentata</taxon>
        <taxon>Episquamata</taxon>
        <taxon>Toxicofera</taxon>
        <taxon>Iguania</taxon>
        <taxon>Acrodonta</taxon>
        <taxon>Agamidae</taxon>
        <taxon>Agaminae</taxon>
        <taxon>Phrynocephalus</taxon>
    </lineage>
</organism>